<dbReference type="EMBL" id="JAWZYT010001567">
    <property type="protein sequence ID" value="KAK4311013.1"/>
    <property type="molecule type" value="Genomic_DNA"/>
</dbReference>
<keyword evidence="2" id="KW-1185">Reference proteome</keyword>
<comment type="caution">
    <text evidence="1">The sequence shown here is derived from an EMBL/GenBank/DDBJ whole genome shotgun (WGS) entry which is preliminary data.</text>
</comment>
<gene>
    <name evidence="1" type="ORF">Pmani_017463</name>
</gene>
<sequence length="70" mass="7589">IHPPLTTHPPGSVVVTWLNLITINNRSGKLDLTLHTAQNLITRVGINLTHLLSGPTTTPSLTTSLWDATR</sequence>
<evidence type="ECO:0000313" key="2">
    <source>
        <dbReference type="Proteomes" id="UP001292094"/>
    </source>
</evidence>
<protein>
    <submittedName>
        <fullName evidence="1">Uncharacterized protein</fullName>
    </submittedName>
</protein>
<name>A0AAE1U5F7_9EUCA</name>
<dbReference type="AlphaFoldDB" id="A0AAE1U5F7"/>
<accession>A0AAE1U5F7</accession>
<feature type="non-terminal residue" evidence="1">
    <location>
        <position position="1"/>
    </location>
</feature>
<organism evidence="1 2">
    <name type="scientific">Petrolisthes manimaculis</name>
    <dbReference type="NCBI Taxonomy" id="1843537"/>
    <lineage>
        <taxon>Eukaryota</taxon>
        <taxon>Metazoa</taxon>
        <taxon>Ecdysozoa</taxon>
        <taxon>Arthropoda</taxon>
        <taxon>Crustacea</taxon>
        <taxon>Multicrustacea</taxon>
        <taxon>Malacostraca</taxon>
        <taxon>Eumalacostraca</taxon>
        <taxon>Eucarida</taxon>
        <taxon>Decapoda</taxon>
        <taxon>Pleocyemata</taxon>
        <taxon>Anomura</taxon>
        <taxon>Galatheoidea</taxon>
        <taxon>Porcellanidae</taxon>
        <taxon>Petrolisthes</taxon>
    </lineage>
</organism>
<evidence type="ECO:0000313" key="1">
    <source>
        <dbReference type="EMBL" id="KAK4311013.1"/>
    </source>
</evidence>
<reference evidence="1" key="1">
    <citation type="submission" date="2023-11" db="EMBL/GenBank/DDBJ databases">
        <title>Genome assemblies of two species of porcelain crab, Petrolisthes cinctipes and Petrolisthes manimaculis (Anomura: Porcellanidae).</title>
        <authorList>
            <person name="Angst P."/>
        </authorList>
    </citation>
    <scope>NUCLEOTIDE SEQUENCE</scope>
    <source>
        <strain evidence="1">PB745_02</strain>
        <tissue evidence="1">Gill</tissue>
    </source>
</reference>
<dbReference type="Proteomes" id="UP001292094">
    <property type="component" value="Unassembled WGS sequence"/>
</dbReference>
<proteinExistence type="predicted"/>